<feature type="transmembrane region" description="Helical" evidence="1">
    <location>
        <begin position="78"/>
        <end position="98"/>
    </location>
</feature>
<keyword evidence="1" id="KW-0812">Transmembrane</keyword>
<feature type="transmembrane region" description="Helical" evidence="1">
    <location>
        <begin position="110"/>
        <end position="130"/>
    </location>
</feature>
<gene>
    <name evidence="2" type="ORF">Ssi02_42400</name>
</gene>
<reference evidence="2" key="1">
    <citation type="submission" date="2021-01" db="EMBL/GenBank/DDBJ databases">
        <title>Whole genome shotgun sequence of Sinosporangium siamense NBRC 109515.</title>
        <authorList>
            <person name="Komaki H."/>
            <person name="Tamura T."/>
        </authorList>
    </citation>
    <scope>NUCLEOTIDE SEQUENCE</scope>
    <source>
        <strain evidence="2">NBRC 109515</strain>
    </source>
</reference>
<feature type="transmembrane region" description="Helical" evidence="1">
    <location>
        <begin position="177"/>
        <end position="196"/>
    </location>
</feature>
<keyword evidence="3" id="KW-1185">Reference proteome</keyword>
<dbReference type="Proteomes" id="UP000606172">
    <property type="component" value="Unassembled WGS sequence"/>
</dbReference>
<evidence type="ECO:0000256" key="1">
    <source>
        <dbReference type="SAM" id="Phobius"/>
    </source>
</evidence>
<organism evidence="2 3">
    <name type="scientific">Sinosporangium siamense</name>
    <dbReference type="NCBI Taxonomy" id="1367973"/>
    <lineage>
        <taxon>Bacteria</taxon>
        <taxon>Bacillati</taxon>
        <taxon>Actinomycetota</taxon>
        <taxon>Actinomycetes</taxon>
        <taxon>Streptosporangiales</taxon>
        <taxon>Streptosporangiaceae</taxon>
        <taxon>Sinosporangium</taxon>
    </lineage>
</organism>
<sequence>MSLLEQRYRRVLRLLPATYRAEREDEMVSAFLDGAHATADEDNPRPHWREIASVAALAVRIRLGANTTRPRHHAWGQAVRLAVLGGLGFYAATGVWTATRPPLDGTLTGLPATAAAGVVMAVAFALLATGRVRAAKTAAAVGLVPYAVEVALAADRLADMLSRPGKPSPARLPLDAVPLLVMAVPFVLVAAFAAGYHRDVRPPRLPAAVAVAPVAAGLAVAVAERAAIWLIVPTGALGEGWHWIAMWVSEAGLACLALAGAAAAHTVARLRTGRHSAAVPLALALLSAPAALIAAIRIAPGAAGEIADVMNLTAAGQALLLALCCLAMLTVGLRSLPPAPPPAQLRPAD</sequence>
<proteinExistence type="predicted"/>
<keyword evidence="1" id="KW-0472">Membrane</keyword>
<evidence type="ECO:0000313" key="2">
    <source>
        <dbReference type="EMBL" id="GII94009.1"/>
    </source>
</evidence>
<comment type="caution">
    <text evidence="2">The sequence shown here is derived from an EMBL/GenBank/DDBJ whole genome shotgun (WGS) entry which is preliminary data.</text>
</comment>
<feature type="transmembrane region" description="Helical" evidence="1">
    <location>
        <begin position="244"/>
        <end position="265"/>
    </location>
</feature>
<evidence type="ECO:0000313" key="3">
    <source>
        <dbReference type="Proteomes" id="UP000606172"/>
    </source>
</evidence>
<accession>A0A919VDC7</accession>
<feature type="transmembrane region" description="Helical" evidence="1">
    <location>
        <begin position="318"/>
        <end position="336"/>
    </location>
</feature>
<dbReference type="RefSeq" id="WP_204027815.1">
    <property type="nucleotide sequence ID" value="NZ_BOOW01000027.1"/>
</dbReference>
<dbReference type="AlphaFoldDB" id="A0A919VDC7"/>
<feature type="transmembrane region" description="Helical" evidence="1">
    <location>
        <begin position="208"/>
        <end position="232"/>
    </location>
</feature>
<protein>
    <submittedName>
        <fullName evidence="2">Uncharacterized protein</fullName>
    </submittedName>
</protein>
<feature type="transmembrane region" description="Helical" evidence="1">
    <location>
        <begin position="277"/>
        <end position="298"/>
    </location>
</feature>
<feature type="transmembrane region" description="Helical" evidence="1">
    <location>
        <begin position="137"/>
        <end position="157"/>
    </location>
</feature>
<name>A0A919VDC7_9ACTN</name>
<dbReference type="EMBL" id="BOOW01000027">
    <property type="protein sequence ID" value="GII94009.1"/>
    <property type="molecule type" value="Genomic_DNA"/>
</dbReference>
<keyword evidence="1" id="KW-1133">Transmembrane helix</keyword>